<dbReference type="EMBL" id="WUTS01000001">
    <property type="protein sequence ID" value="NAW12692.1"/>
    <property type="molecule type" value="Genomic_DNA"/>
</dbReference>
<feature type="domain" description="DUF1206" evidence="2">
    <location>
        <begin position="22"/>
        <end position="89"/>
    </location>
</feature>
<feature type="transmembrane region" description="Helical" evidence="1">
    <location>
        <begin position="145"/>
        <end position="166"/>
    </location>
</feature>
<accession>A0A7X5AKT3</accession>
<dbReference type="InterPro" id="IPR009597">
    <property type="entry name" value="DUF1206"/>
</dbReference>
<evidence type="ECO:0000313" key="4">
    <source>
        <dbReference type="Proteomes" id="UP000448235"/>
    </source>
</evidence>
<evidence type="ECO:0000256" key="1">
    <source>
        <dbReference type="SAM" id="Phobius"/>
    </source>
</evidence>
<dbReference type="Pfam" id="PF06724">
    <property type="entry name" value="DUF1206"/>
    <property type="match status" value="3"/>
</dbReference>
<keyword evidence="1" id="KW-0472">Membrane</keyword>
<feature type="transmembrane region" description="Helical" evidence="1">
    <location>
        <begin position="243"/>
        <end position="268"/>
    </location>
</feature>
<feature type="domain" description="DUF1206" evidence="2">
    <location>
        <begin position="201"/>
        <end position="269"/>
    </location>
</feature>
<keyword evidence="1" id="KW-1133">Transmembrane helix</keyword>
<keyword evidence="4" id="KW-1185">Reference proteome</keyword>
<dbReference type="AlphaFoldDB" id="A0A7X5AKT3"/>
<reference evidence="3 4" key="1">
    <citation type="submission" date="2019-12" db="EMBL/GenBank/DDBJ databases">
        <title>Draft genome sequencing of Halomonas icarensis D1-1.</title>
        <authorList>
            <person name="Pandiyan K."/>
            <person name="Kushwaha P."/>
            <person name="Gowdham M."/>
            <person name="Chakdar H."/>
            <person name="Singh A."/>
            <person name="Kumar M."/>
            <person name="Saxena A.K."/>
        </authorList>
    </citation>
    <scope>NUCLEOTIDE SEQUENCE [LARGE SCALE GENOMIC DNA]</scope>
    <source>
        <strain evidence="3 4">D1-1</strain>
    </source>
</reference>
<evidence type="ECO:0000259" key="2">
    <source>
        <dbReference type="Pfam" id="PF06724"/>
    </source>
</evidence>
<feature type="domain" description="DUF1206" evidence="2">
    <location>
        <begin position="105"/>
        <end position="175"/>
    </location>
</feature>
<feature type="transmembrane region" description="Helical" evidence="1">
    <location>
        <begin position="105"/>
        <end position="125"/>
    </location>
</feature>
<dbReference type="Proteomes" id="UP000448235">
    <property type="component" value="Unassembled WGS sequence"/>
</dbReference>
<organism evidence="3 4">
    <name type="scientific">Halomonas icarae</name>
    <dbReference type="NCBI Taxonomy" id="2691040"/>
    <lineage>
        <taxon>Bacteria</taxon>
        <taxon>Pseudomonadati</taxon>
        <taxon>Pseudomonadota</taxon>
        <taxon>Gammaproteobacteria</taxon>
        <taxon>Oceanospirillales</taxon>
        <taxon>Halomonadaceae</taxon>
        <taxon>Halomonas</taxon>
    </lineage>
</organism>
<feature type="transmembrane region" description="Helical" evidence="1">
    <location>
        <begin position="21"/>
        <end position="47"/>
    </location>
</feature>
<proteinExistence type="predicted"/>
<comment type="caution">
    <text evidence="3">The sequence shown here is derived from an EMBL/GenBank/DDBJ whole genome shotgun (WGS) entry which is preliminary data.</text>
</comment>
<sequence length="274" mass="29271">MTPPSSHPKKHLKRGLSVAARIGYIAKGVVYLLIGGLAVLAATGLGGEHAGTKESINQLIQRPFGDTMVGLLGAGLFAYALWRLLQALLDSEDAGRGAKGVVTRLGFTVSSLTHASLGVYCIDLLRNAAMSSGDTAAQDRTALLMSHQGGVILVFCVGLVFLGVGLRQLWRAITRSYLDNWHHRQMSTGQRRFFEGITRWGLLARGVVFMIIGLFLCLAAWQTDPSQAQGLGGALTVLAARPFGPWLLGAVALGLFSYGLYCLINAAFRDTSVD</sequence>
<evidence type="ECO:0000313" key="3">
    <source>
        <dbReference type="EMBL" id="NAW12692.1"/>
    </source>
</evidence>
<name>A0A7X5AKT3_9GAMM</name>
<keyword evidence="1" id="KW-0812">Transmembrane</keyword>
<gene>
    <name evidence="3" type="ORF">GRB80_07515</name>
</gene>
<protein>
    <submittedName>
        <fullName evidence="3">DUF1206 domain-containing protein</fullName>
    </submittedName>
</protein>
<feature type="transmembrane region" description="Helical" evidence="1">
    <location>
        <begin position="202"/>
        <end position="223"/>
    </location>
</feature>
<feature type="transmembrane region" description="Helical" evidence="1">
    <location>
        <begin position="67"/>
        <end position="85"/>
    </location>
</feature>
<dbReference type="RefSeq" id="WP_161423117.1">
    <property type="nucleotide sequence ID" value="NZ_JARWMY010000005.1"/>
</dbReference>